<reference evidence="1 2" key="1">
    <citation type="submission" date="2021-05" db="EMBL/GenBank/DDBJ databases">
        <title>Genome Assembly of Synthetic Allotetraploid Brassica napus Reveals Homoeologous Exchanges between Subgenomes.</title>
        <authorList>
            <person name="Davis J.T."/>
        </authorList>
    </citation>
    <scope>NUCLEOTIDE SEQUENCE [LARGE SCALE GENOMIC DNA]</scope>
    <source>
        <strain evidence="2">cv. Da-Ae</strain>
        <tissue evidence="1">Seedling</tissue>
    </source>
</reference>
<dbReference type="Proteomes" id="UP000824890">
    <property type="component" value="Unassembled WGS sequence"/>
</dbReference>
<protein>
    <submittedName>
        <fullName evidence="1">Uncharacterized protein</fullName>
    </submittedName>
</protein>
<dbReference type="EMBL" id="JAGKQM010000010">
    <property type="protein sequence ID" value="KAH0907691.1"/>
    <property type="molecule type" value="Genomic_DNA"/>
</dbReference>
<sequence length="135" mass="14586">MGASGGGGFWAVPARNDFGQVWSFAAGAQPEMLFTQQQPATLFVRHQQQQQQEASAAAAMGEASAARVGNYLPGHHLNLLASLSGGNTGSGRSFTHSIKIRRKEHHKLVTEGVYVYSSEASEGIVVWRFFAERIP</sequence>
<proteinExistence type="predicted"/>
<evidence type="ECO:0000313" key="1">
    <source>
        <dbReference type="EMBL" id="KAH0907691.1"/>
    </source>
</evidence>
<comment type="caution">
    <text evidence="1">The sequence shown here is derived from an EMBL/GenBank/DDBJ whole genome shotgun (WGS) entry which is preliminary data.</text>
</comment>
<accession>A0ABQ8BS96</accession>
<keyword evidence="2" id="KW-1185">Reference proteome</keyword>
<gene>
    <name evidence="1" type="ORF">HID58_039518</name>
</gene>
<name>A0ABQ8BS96_BRANA</name>
<organism evidence="1 2">
    <name type="scientific">Brassica napus</name>
    <name type="common">Rape</name>
    <dbReference type="NCBI Taxonomy" id="3708"/>
    <lineage>
        <taxon>Eukaryota</taxon>
        <taxon>Viridiplantae</taxon>
        <taxon>Streptophyta</taxon>
        <taxon>Embryophyta</taxon>
        <taxon>Tracheophyta</taxon>
        <taxon>Spermatophyta</taxon>
        <taxon>Magnoliopsida</taxon>
        <taxon>eudicotyledons</taxon>
        <taxon>Gunneridae</taxon>
        <taxon>Pentapetalae</taxon>
        <taxon>rosids</taxon>
        <taxon>malvids</taxon>
        <taxon>Brassicales</taxon>
        <taxon>Brassicaceae</taxon>
        <taxon>Brassiceae</taxon>
        <taxon>Brassica</taxon>
    </lineage>
</organism>
<evidence type="ECO:0000313" key="2">
    <source>
        <dbReference type="Proteomes" id="UP000824890"/>
    </source>
</evidence>